<keyword evidence="3" id="KW-0004">4Fe-4S</keyword>
<evidence type="ECO:0000256" key="8">
    <source>
        <dbReference type="ARBA" id="ARBA00023014"/>
    </source>
</evidence>
<evidence type="ECO:0000256" key="6">
    <source>
        <dbReference type="ARBA" id="ARBA00023002"/>
    </source>
</evidence>
<protein>
    <submittedName>
        <fullName evidence="10">Heterodisulfide reductase subunit A</fullName>
    </submittedName>
</protein>
<reference evidence="11" key="1">
    <citation type="submission" date="2016-10" db="EMBL/GenBank/DDBJ databases">
        <authorList>
            <person name="Varghese N."/>
            <person name="Submissions S."/>
        </authorList>
    </citation>
    <scope>NUCLEOTIDE SEQUENCE [LARGE SCALE GENOMIC DNA]</scope>
    <source>
        <strain evidence="11">DSM 3384</strain>
    </source>
</reference>
<dbReference type="GO" id="GO:0046872">
    <property type="term" value="F:metal ion binding"/>
    <property type="evidence" value="ECO:0007669"/>
    <property type="project" value="UniProtKB-KW"/>
</dbReference>
<proteinExistence type="inferred from homology"/>
<dbReference type="Gene3D" id="3.30.70.20">
    <property type="match status" value="1"/>
</dbReference>
<sequence length="453" mass="50039">MLDVGRHPNIKLLAYSELEKIEGEAGNFTATVKRKARYVDENKCTGCGACAQACPTPVLDLYNEGHAQRKAIYSWFAQGIPSTHAIDPDHCRVLTGKKCGICQKKCEADAIDFEQKDAILELSVGAIIVATGYDVFDPAKIPEYRYTQLDNVITAMEFERFLSASGPTAGHIYRPSDRKVKATISDLEKKVKKSQKALDRFEKNHGIKSDEFYSAYKAGSLNPGEDLEKDQDKWAKKYDAHIENAIPLEDLKEKAKGFTTAKNIAFIQCVGSRDLRFYPFCSGYCCMHSIKEAIIAHEHDNDTHSVIFGMDIRAVGKGFEEYKIRGGNNSNVSYKRSRVAEITKNADESPVLIYEDTQKQKVEKQAFDLVVLATACGPVKGAQKISDTLGIDLDRYGFFKTDPANPLDTSKDGIYVCGCAHSPMDIPESVAQASSAAARAAQTVIKKNDKKAS</sequence>
<keyword evidence="8" id="KW-0411">Iron-sulfur</keyword>
<evidence type="ECO:0000256" key="7">
    <source>
        <dbReference type="ARBA" id="ARBA00023004"/>
    </source>
</evidence>
<keyword evidence="5" id="KW-0274">FAD</keyword>
<evidence type="ECO:0000256" key="5">
    <source>
        <dbReference type="ARBA" id="ARBA00022827"/>
    </source>
</evidence>
<evidence type="ECO:0000256" key="1">
    <source>
        <dbReference type="ARBA" id="ARBA00001974"/>
    </source>
</evidence>
<dbReference type="InterPro" id="IPR017896">
    <property type="entry name" value="4Fe4S_Fe-S-bd"/>
</dbReference>
<comment type="cofactor">
    <cofactor evidence="1">
        <name>FAD</name>
        <dbReference type="ChEBI" id="CHEBI:57692"/>
    </cofactor>
</comment>
<dbReference type="InterPro" id="IPR039650">
    <property type="entry name" value="HdrA-like"/>
</dbReference>
<dbReference type="Gene3D" id="3.50.50.60">
    <property type="entry name" value="FAD/NAD(P)-binding domain"/>
    <property type="match status" value="1"/>
</dbReference>
<evidence type="ECO:0000313" key="11">
    <source>
        <dbReference type="Proteomes" id="UP000199608"/>
    </source>
</evidence>
<dbReference type="Pfam" id="PF00037">
    <property type="entry name" value="Fer4"/>
    <property type="match status" value="1"/>
</dbReference>
<comment type="similarity">
    <text evidence="2">Belongs to the HdrA family.</text>
</comment>
<accession>A0A1H2DMC9</accession>
<keyword evidence="6" id="KW-0560">Oxidoreductase</keyword>
<dbReference type="InterPro" id="IPR017900">
    <property type="entry name" value="4Fe4S_Fe_S_CS"/>
</dbReference>
<dbReference type="Proteomes" id="UP000199608">
    <property type="component" value="Unassembled WGS sequence"/>
</dbReference>
<gene>
    <name evidence="10" type="ORF">SAMN04487931_10169</name>
</gene>
<dbReference type="EMBL" id="FNLL01000001">
    <property type="protein sequence ID" value="SDT83946.1"/>
    <property type="molecule type" value="Genomic_DNA"/>
</dbReference>
<evidence type="ECO:0000256" key="3">
    <source>
        <dbReference type="ARBA" id="ARBA00022485"/>
    </source>
</evidence>
<name>A0A1H2DMC9_9BACT</name>
<dbReference type="PANTHER" id="PTHR43498:SF1">
    <property type="entry name" value="COB--COM HETERODISULFIDE REDUCTASE IRON-SULFUR SUBUNIT A"/>
    <property type="match status" value="1"/>
</dbReference>
<dbReference type="RefSeq" id="WP_092229371.1">
    <property type="nucleotide sequence ID" value="NZ_FNLL01000001.1"/>
</dbReference>
<dbReference type="SUPFAM" id="SSF51905">
    <property type="entry name" value="FAD/NAD(P)-binding domain"/>
    <property type="match status" value="1"/>
</dbReference>
<evidence type="ECO:0000259" key="9">
    <source>
        <dbReference type="PROSITE" id="PS51379"/>
    </source>
</evidence>
<dbReference type="AlphaFoldDB" id="A0A1H2DMC9"/>
<dbReference type="PROSITE" id="PS00198">
    <property type="entry name" value="4FE4S_FER_1"/>
    <property type="match status" value="1"/>
</dbReference>
<organism evidence="10 11">
    <name type="scientific">Desulfobacula phenolica</name>
    <dbReference type="NCBI Taxonomy" id="90732"/>
    <lineage>
        <taxon>Bacteria</taxon>
        <taxon>Pseudomonadati</taxon>
        <taxon>Thermodesulfobacteriota</taxon>
        <taxon>Desulfobacteria</taxon>
        <taxon>Desulfobacterales</taxon>
        <taxon>Desulfobacteraceae</taxon>
        <taxon>Desulfobacula</taxon>
    </lineage>
</organism>
<keyword evidence="11" id="KW-1185">Reference proteome</keyword>
<dbReference type="GO" id="GO:0016491">
    <property type="term" value="F:oxidoreductase activity"/>
    <property type="evidence" value="ECO:0007669"/>
    <property type="project" value="UniProtKB-KW"/>
</dbReference>
<dbReference type="PROSITE" id="PS51379">
    <property type="entry name" value="4FE4S_FER_2"/>
    <property type="match status" value="2"/>
</dbReference>
<evidence type="ECO:0000256" key="2">
    <source>
        <dbReference type="ARBA" id="ARBA00006561"/>
    </source>
</evidence>
<keyword evidence="5" id="KW-0285">Flavoprotein</keyword>
<keyword evidence="7" id="KW-0408">Iron</keyword>
<dbReference type="GO" id="GO:0051539">
    <property type="term" value="F:4 iron, 4 sulfur cluster binding"/>
    <property type="evidence" value="ECO:0007669"/>
    <property type="project" value="UniProtKB-KW"/>
</dbReference>
<feature type="domain" description="4Fe-4S ferredoxin-type" evidence="9">
    <location>
        <begin position="35"/>
        <end position="64"/>
    </location>
</feature>
<dbReference type="InterPro" id="IPR036188">
    <property type="entry name" value="FAD/NAD-bd_sf"/>
</dbReference>
<keyword evidence="4" id="KW-0479">Metal-binding</keyword>
<dbReference type="SUPFAM" id="SSF54862">
    <property type="entry name" value="4Fe-4S ferredoxins"/>
    <property type="match status" value="1"/>
</dbReference>
<dbReference type="PANTHER" id="PTHR43498">
    <property type="entry name" value="FERREDOXIN:COB-COM HETERODISULFIDE REDUCTASE SUBUNIT A"/>
    <property type="match status" value="1"/>
</dbReference>
<feature type="domain" description="4Fe-4S ferredoxin-type" evidence="9">
    <location>
        <begin position="82"/>
        <end position="116"/>
    </location>
</feature>
<evidence type="ECO:0000256" key="4">
    <source>
        <dbReference type="ARBA" id="ARBA00022723"/>
    </source>
</evidence>
<evidence type="ECO:0000313" key="10">
    <source>
        <dbReference type="EMBL" id="SDT83946.1"/>
    </source>
</evidence>